<dbReference type="InterPro" id="IPR007410">
    <property type="entry name" value="LpqE-like"/>
</dbReference>
<evidence type="ECO:0000313" key="1">
    <source>
        <dbReference type="EMBL" id="CAB4600499.1"/>
    </source>
</evidence>
<reference evidence="1" key="1">
    <citation type="submission" date="2020-05" db="EMBL/GenBank/DDBJ databases">
        <authorList>
            <person name="Chiriac C."/>
            <person name="Salcher M."/>
            <person name="Ghai R."/>
            <person name="Kavagutti S V."/>
        </authorList>
    </citation>
    <scope>NUCLEOTIDE SEQUENCE</scope>
</reference>
<accession>A0A6J6GKV5</accession>
<organism evidence="1">
    <name type="scientific">freshwater metagenome</name>
    <dbReference type="NCBI Taxonomy" id="449393"/>
    <lineage>
        <taxon>unclassified sequences</taxon>
        <taxon>metagenomes</taxon>
        <taxon>ecological metagenomes</taxon>
    </lineage>
</organism>
<dbReference type="EMBL" id="CAEZUP010000009">
    <property type="protein sequence ID" value="CAB4600499.1"/>
    <property type="molecule type" value="Genomic_DNA"/>
</dbReference>
<gene>
    <name evidence="1" type="ORF">UFOPK1835_00357</name>
</gene>
<proteinExistence type="predicted"/>
<dbReference type="PANTHER" id="PTHR36302:SF1">
    <property type="entry name" value="COPPER CHAPERONE PCU(A)C"/>
    <property type="match status" value="1"/>
</dbReference>
<dbReference type="InterPro" id="IPR058248">
    <property type="entry name" value="Lxx211020-like"/>
</dbReference>
<dbReference type="AlphaFoldDB" id="A0A6J6GKV5"/>
<dbReference type="InterPro" id="IPR036182">
    <property type="entry name" value="PCuAC_sf"/>
</dbReference>
<dbReference type="Gene3D" id="2.60.40.1890">
    <property type="entry name" value="PCu(A)C copper chaperone"/>
    <property type="match status" value="1"/>
</dbReference>
<dbReference type="PROSITE" id="PS51257">
    <property type="entry name" value="PROKAR_LIPOPROTEIN"/>
    <property type="match status" value="1"/>
</dbReference>
<sequence length="174" mass="17631">MSTSSKRRSVITLLVTVVSVLSLGLAACSGSDSAGTSSTTVAAPISVTDVWARSSAMEAGNGAVFFTVANSGSAADTLVSASVSTQIALEAQLHEVVMMESPGTMAGDSSQMMKMQQVASVAIPADGSVEFKPGGFHVMLIDLTDPLVVGSTFPLTLNFAVAGAVQVMVEVRAS</sequence>
<protein>
    <submittedName>
        <fullName evidence="1">Unannotated protein</fullName>
    </submittedName>
</protein>
<dbReference type="Pfam" id="PF04314">
    <property type="entry name" value="PCuAC"/>
    <property type="match status" value="1"/>
</dbReference>
<dbReference type="PANTHER" id="PTHR36302">
    <property type="entry name" value="BLR7088 PROTEIN"/>
    <property type="match status" value="1"/>
</dbReference>
<name>A0A6J6GKV5_9ZZZZ</name>
<dbReference type="SUPFAM" id="SSF110087">
    <property type="entry name" value="DR1885-like metal-binding protein"/>
    <property type="match status" value="1"/>
</dbReference>